<evidence type="ECO:0000313" key="4">
    <source>
        <dbReference type="Proteomes" id="UP000087171"/>
    </source>
</evidence>
<dbReference type="SMART" id="SM00184">
    <property type="entry name" value="RING"/>
    <property type="match status" value="1"/>
</dbReference>
<dbReference type="InterPro" id="IPR001841">
    <property type="entry name" value="Znf_RING"/>
</dbReference>
<dbReference type="Pfam" id="PF13639">
    <property type="entry name" value="zf-RING_2"/>
    <property type="match status" value="1"/>
</dbReference>
<evidence type="ECO:0000313" key="5">
    <source>
        <dbReference type="RefSeq" id="XP_004504040.1"/>
    </source>
</evidence>
<name>A0A1S2YFH0_CICAR</name>
<dbReference type="SUPFAM" id="SSF57850">
    <property type="entry name" value="RING/U-box"/>
    <property type="match status" value="1"/>
</dbReference>
<dbReference type="PANTHER" id="PTHR47662">
    <property type="entry name" value="RING-TYPE DOMAIN-CONTAINING PROTEIN"/>
    <property type="match status" value="1"/>
</dbReference>
<keyword evidence="1" id="KW-0862">Zinc</keyword>
<reference evidence="4" key="1">
    <citation type="journal article" date="2013" name="Nat. Biotechnol.">
        <title>Draft genome sequence of chickpea (Cicer arietinum) provides a resource for trait improvement.</title>
        <authorList>
            <person name="Varshney R.K."/>
            <person name="Song C."/>
            <person name="Saxena R.K."/>
            <person name="Azam S."/>
            <person name="Yu S."/>
            <person name="Sharpe A.G."/>
            <person name="Cannon S."/>
            <person name="Baek J."/>
            <person name="Rosen B.D."/>
            <person name="Tar'an B."/>
            <person name="Millan T."/>
            <person name="Zhang X."/>
            <person name="Ramsay L.D."/>
            <person name="Iwata A."/>
            <person name="Wang Y."/>
            <person name="Nelson W."/>
            <person name="Farmer A.D."/>
            <person name="Gaur P.M."/>
            <person name="Soderlund C."/>
            <person name="Penmetsa R.V."/>
            <person name="Xu C."/>
            <person name="Bharti A.K."/>
            <person name="He W."/>
            <person name="Winter P."/>
            <person name="Zhao S."/>
            <person name="Hane J.K."/>
            <person name="Carrasquilla-Garcia N."/>
            <person name="Condie J.A."/>
            <person name="Upadhyaya H.D."/>
            <person name="Luo M.C."/>
            <person name="Thudi M."/>
            <person name="Gowda C.L."/>
            <person name="Singh N.P."/>
            <person name="Lichtenzveig J."/>
            <person name="Gali K.K."/>
            <person name="Rubio J."/>
            <person name="Nadarajan N."/>
            <person name="Dolezel J."/>
            <person name="Bansal K.C."/>
            <person name="Xu X."/>
            <person name="Edwards D."/>
            <person name="Zhang G."/>
            <person name="Kahl G."/>
            <person name="Gil J."/>
            <person name="Singh K.B."/>
            <person name="Datta S.K."/>
            <person name="Jackson S.A."/>
            <person name="Wang J."/>
            <person name="Cook D.R."/>
        </authorList>
    </citation>
    <scope>NUCLEOTIDE SEQUENCE [LARGE SCALE GENOMIC DNA]</scope>
    <source>
        <strain evidence="4">cv. CDC Frontier</strain>
    </source>
</reference>
<keyword evidence="1" id="KW-0479">Metal-binding</keyword>
<dbReference type="RefSeq" id="XP_004504040.1">
    <property type="nucleotide sequence ID" value="XM_004503983.3"/>
</dbReference>
<keyword evidence="1" id="KW-0863">Zinc-finger</keyword>
<keyword evidence="2" id="KW-1133">Transmembrane helix</keyword>
<dbReference type="Gene3D" id="3.30.40.10">
    <property type="entry name" value="Zinc/RING finger domain, C3HC4 (zinc finger)"/>
    <property type="match status" value="1"/>
</dbReference>
<keyword evidence="2" id="KW-0472">Membrane</keyword>
<proteinExistence type="predicted"/>
<keyword evidence="4" id="KW-1185">Reference proteome</keyword>
<keyword evidence="2" id="KW-0812">Transmembrane</keyword>
<evidence type="ECO:0000259" key="3">
    <source>
        <dbReference type="PROSITE" id="PS50089"/>
    </source>
</evidence>
<dbReference type="PROSITE" id="PS50089">
    <property type="entry name" value="ZF_RING_2"/>
    <property type="match status" value="1"/>
</dbReference>
<reference evidence="5" key="2">
    <citation type="submission" date="2025-08" db="UniProtKB">
        <authorList>
            <consortium name="RefSeq"/>
        </authorList>
    </citation>
    <scope>IDENTIFICATION</scope>
    <source>
        <tissue evidence="5">Etiolated seedlings</tissue>
    </source>
</reference>
<dbReference type="OrthoDB" id="8062037at2759"/>
<dbReference type="InterPro" id="IPR013083">
    <property type="entry name" value="Znf_RING/FYVE/PHD"/>
</dbReference>
<accession>A0A1S2YFH0</accession>
<dbReference type="AlphaFoldDB" id="A0A1S2YFH0"/>
<feature type="transmembrane region" description="Helical" evidence="2">
    <location>
        <begin position="12"/>
        <end position="33"/>
    </location>
</feature>
<evidence type="ECO:0000256" key="1">
    <source>
        <dbReference type="PROSITE-ProRule" id="PRU00175"/>
    </source>
</evidence>
<dbReference type="PaxDb" id="3827-XP_004504040.1"/>
<gene>
    <name evidence="5" type="primary">LOC101495685</name>
</gene>
<dbReference type="PANTHER" id="PTHR47662:SF1">
    <property type="entry name" value="RING-TYPE DOMAIN-CONTAINING PROTEIN"/>
    <property type="match status" value="1"/>
</dbReference>
<dbReference type="Proteomes" id="UP000087171">
    <property type="component" value="Chromosome Ca6"/>
</dbReference>
<dbReference type="eggNOG" id="KOG0800">
    <property type="taxonomic scope" value="Eukaryota"/>
</dbReference>
<organism evidence="4 5">
    <name type="scientific">Cicer arietinum</name>
    <name type="common">Chickpea</name>
    <name type="synonym">Garbanzo</name>
    <dbReference type="NCBI Taxonomy" id="3827"/>
    <lineage>
        <taxon>Eukaryota</taxon>
        <taxon>Viridiplantae</taxon>
        <taxon>Streptophyta</taxon>
        <taxon>Embryophyta</taxon>
        <taxon>Tracheophyta</taxon>
        <taxon>Spermatophyta</taxon>
        <taxon>Magnoliopsida</taxon>
        <taxon>eudicotyledons</taxon>
        <taxon>Gunneridae</taxon>
        <taxon>Pentapetalae</taxon>
        <taxon>rosids</taxon>
        <taxon>fabids</taxon>
        <taxon>Fabales</taxon>
        <taxon>Fabaceae</taxon>
        <taxon>Papilionoideae</taxon>
        <taxon>50 kb inversion clade</taxon>
        <taxon>NPAAA clade</taxon>
        <taxon>Hologalegina</taxon>
        <taxon>IRL clade</taxon>
        <taxon>Cicereae</taxon>
        <taxon>Cicer</taxon>
    </lineage>
</organism>
<sequence length="136" mass="16424">MTILSELLYHLYVKTIVLFTYFLIEFYVFIYYLKSNKHQISTTQYLNFIEERNPTIHYTRRLKKQHIDCRVCLSDFEEGDIVRNLNCEHTFHKDCLDKWFLQDQYYCATCPLCRNNVLPDDVASKYCLLQNQENGV</sequence>
<protein>
    <submittedName>
        <fullName evidence="5">Probable E3 ubiquitin-protein ligase XERICO</fullName>
    </submittedName>
</protein>
<feature type="domain" description="RING-type" evidence="3">
    <location>
        <begin position="69"/>
        <end position="114"/>
    </location>
</feature>
<evidence type="ECO:0000256" key="2">
    <source>
        <dbReference type="SAM" id="Phobius"/>
    </source>
</evidence>
<dbReference type="GO" id="GO:0008270">
    <property type="term" value="F:zinc ion binding"/>
    <property type="evidence" value="ECO:0007669"/>
    <property type="project" value="UniProtKB-KW"/>
</dbReference>